<dbReference type="OrthoDB" id="5186981at2"/>
<evidence type="ECO:0000313" key="2">
    <source>
        <dbReference type="Proteomes" id="UP000198386"/>
    </source>
</evidence>
<name>A0A239IRL1_9ACTN</name>
<proteinExistence type="predicted"/>
<dbReference type="EMBL" id="FZOH01000012">
    <property type="protein sequence ID" value="SNS96209.1"/>
    <property type="molecule type" value="Genomic_DNA"/>
</dbReference>
<dbReference type="Proteomes" id="UP000198386">
    <property type="component" value="Unassembled WGS sequence"/>
</dbReference>
<keyword evidence="2" id="KW-1185">Reference proteome</keyword>
<evidence type="ECO:0000313" key="1">
    <source>
        <dbReference type="EMBL" id="SNS96209.1"/>
    </source>
</evidence>
<organism evidence="1 2">
    <name type="scientific">Geodermatophilus saharensis</name>
    <dbReference type="NCBI Taxonomy" id="1137994"/>
    <lineage>
        <taxon>Bacteria</taxon>
        <taxon>Bacillati</taxon>
        <taxon>Actinomycetota</taxon>
        <taxon>Actinomycetes</taxon>
        <taxon>Geodermatophilales</taxon>
        <taxon>Geodermatophilaceae</taxon>
        <taxon>Geodermatophilus</taxon>
    </lineage>
</organism>
<reference evidence="2" key="1">
    <citation type="submission" date="2017-06" db="EMBL/GenBank/DDBJ databases">
        <authorList>
            <person name="Varghese N."/>
            <person name="Submissions S."/>
        </authorList>
    </citation>
    <scope>NUCLEOTIDE SEQUENCE [LARGE SCALE GENOMIC DNA]</scope>
    <source>
        <strain evidence="2">DSM 45423</strain>
    </source>
</reference>
<accession>A0A239IRL1</accession>
<dbReference type="RefSeq" id="WP_089406095.1">
    <property type="nucleotide sequence ID" value="NZ_FZOH01000012.1"/>
</dbReference>
<dbReference type="AlphaFoldDB" id="A0A239IRL1"/>
<sequence>MSMTMEDLLPAARELELYGDPEDEFYGEPEFEYGSAASPAAEIRLMEHLAAMAAQTESEAEAEAFFGALPALAARLAPAAARWVPELTKRAVQLGRQLWNSPAAKPYVQALPHVVRRTTADVAGRYSRGAPVSLDLVTRRFAHHASRALRDPHRRRRVVQRARRADQAWIADARRRARQANGMGPGRPPAVPGGSIVVNGQRWCRC</sequence>
<gene>
    <name evidence="1" type="ORF">SAMN04488107_4449</name>
</gene>
<protein>
    <submittedName>
        <fullName evidence="1">Uncharacterized protein</fullName>
    </submittedName>
</protein>